<keyword evidence="4" id="KW-0808">Transferase</keyword>
<evidence type="ECO:0000256" key="14">
    <source>
        <dbReference type="ARBA" id="ARBA00083337"/>
    </source>
</evidence>
<dbReference type="Gene3D" id="3.40.50.150">
    <property type="entry name" value="Vaccinia Virus protein VP39"/>
    <property type="match status" value="1"/>
</dbReference>
<protein>
    <recommendedName>
        <fullName evidence="15">Methyltransferase HEMK2</fullName>
    </recommendedName>
    <alternativeName>
        <fullName evidence="14">HemK methyltransferase family member 2</fullName>
    </alternativeName>
    <alternativeName>
        <fullName evidence="12">Lysine N-methyltransferase 9</fullName>
    </alternativeName>
    <alternativeName>
        <fullName evidence="11">Methylarsonite methyltransferase N6AMT1</fullName>
    </alternativeName>
    <alternativeName>
        <fullName evidence="16">Methyltransferase N6AMT1</fullName>
    </alternativeName>
    <alternativeName>
        <fullName evidence="13">Protein N(5)-glutamine methyltransferase</fullName>
    </alternativeName>
</protein>
<dbReference type="GO" id="GO:0005634">
    <property type="term" value="C:nucleus"/>
    <property type="evidence" value="ECO:0007669"/>
    <property type="project" value="UniProtKB-SubCell"/>
</dbReference>
<evidence type="ECO:0000256" key="6">
    <source>
        <dbReference type="ARBA" id="ARBA00023242"/>
    </source>
</evidence>
<dbReference type="AlphaFoldDB" id="A0A1W0X7I7"/>
<keyword evidence="19" id="KW-1185">Reference proteome</keyword>
<accession>A0A1W0X7I7</accession>
<evidence type="ECO:0000256" key="8">
    <source>
        <dbReference type="ARBA" id="ARBA00050903"/>
    </source>
</evidence>
<dbReference type="InterPro" id="IPR052190">
    <property type="entry name" value="Euk-Arch_PrmC-MTase"/>
</dbReference>
<evidence type="ECO:0000256" key="4">
    <source>
        <dbReference type="ARBA" id="ARBA00022679"/>
    </source>
</evidence>
<comment type="subcellular location">
    <subcellularLocation>
        <location evidence="1">Nucleus</location>
    </subcellularLocation>
</comment>
<proteinExistence type="inferred from homology"/>
<keyword evidence="6" id="KW-0539">Nucleus</keyword>
<dbReference type="InterPro" id="IPR004557">
    <property type="entry name" value="PrmC-related"/>
</dbReference>
<evidence type="ECO:0000256" key="16">
    <source>
        <dbReference type="ARBA" id="ARBA00093667"/>
    </source>
</evidence>
<evidence type="ECO:0000256" key="10">
    <source>
        <dbReference type="ARBA" id="ARBA00062344"/>
    </source>
</evidence>
<evidence type="ECO:0000256" key="9">
    <source>
        <dbReference type="ARBA" id="ARBA00053180"/>
    </source>
</evidence>
<evidence type="ECO:0000256" key="12">
    <source>
        <dbReference type="ARBA" id="ARBA00076540"/>
    </source>
</evidence>
<dbReference type="PROSITE" id="PS00092">
    <property type="entry name" value="N6_MTASE"/>
    <property type="match status" value="1"/>
</dbReference>
<evidence type="ECO:0000313" key="19">
    <source>
        <dbReference type="Proteomes" id="UP000192578"/>
    </source>
</evidence>
<name>A0A1W0X7I7_HYPEX</name>
<dbReference type="SUPFAM" id="SSF53335">
    <property type="entry name" value="S-adenosyl-L-methionine-dependent methyltransferases"/>
    <property type="match status" value="1"/>
</dbReference>
<dbReference type="NCBIfam" id="TIGR00537">
    <property type="entry name" value="hemK_rel_arch"/>
    <property type="match status" value="1"/>
</dbReference>
<evidence type="ECO:0000256" key="13">
    <source>
        <dbReference type="ARBA" id="ARBA00080992"/>
    </source>
</evidence>
<dbReference type="PANTHER" id="PTHR45875">
    <property type="entry name" value="METHYLTRANSFERASE N6AMT1"/>
    <property type="match status" value="1"/>
</dbReference>
<keyword evidence="5" id="KW-0949">S-adenosyl-L-methionine</keyword>
<dbReference type="EMBL" id="MTYJ01000011">
    <property type="protein sequence ID" value="OQV23499.1"/>
    <property type="molecule type" value="Genomic_DNA"/>
</dbReference>
<dbReference type="GO" id="GO:0035657">
    <property type="term" value="C:eRF1 methyltransferase complex"/>
    <property type="evidence" value="ECO:0007669"/>
    <property type="project" value="TreeGrafter"/>
</dbReference>
<dbReference type="OrthoDB" id="406152at2759"/>
<dbReference type="InterPro" id="IPR007848">
    <property type="entry name" value="Small_mtfrase_dom"/>
</dbReference>
<evidence type="ECO:0000256" key="3">
    <source>
        <dbReference type="ARBA" id="ARBA00022603"/>
    </source>
</evidence>
<comment type="caution">
    <text evidence="18">The sequence shown here is derived from an EMBL/GenBank/DDBJ whole genome shotgun (WGS) entry which is preliminary data.</text>
</comment>
<comment type="catalytic activity">
    <reaction evidence="7">
        <text>L-lysyl-[histone] + S-adenosyl-L-methionine = N(6)-methyl-L-lysyl-[histone] + S-adenosyl-L-homocysteine + H(+)</text>
        <dbReference type="Rhea" id="RHEA:10024"/>
        <dbReference type="Rhea" id="RHEA-COMP:9845"/>
        <dbReference type="Rhea" id="RHEA-COMP:9846"/>
        <dbReference type="ChEBI" id="CHEBI:15378"/>
        <dbReference type="ChEBI" id="CHEBI:29969"/>
        <dbReference type="ChEBI" id="CHEBI:57856"/>
        <dbReference type="ChEBI" id="CHEBI:59789"/>
        <dbReference type="ChEBI" id="CHEBI:61929"/>
    </reaction>
    <physiologicalReaction direction="left-to-right" evidence="7">
        <dbReference type="Rhea" id="RHEA:10025"/>
    </physiologicalReaction>
</comment>
<dbReference type="Proteomes" id="UP000192578">
    <property type="component" value="Unassembled WGS sequence"/>
</dbReference>
<comment type="similarity">
    <text evidence="2">Belongs to the eukaryotic/archaeal PrmC-related family.</text>
</comment>
<evidence type="ECO:0000256" key="2">
    <source>
        <dbReference type="ARBA" id="ARBA00006149"/>
    </source>
</evidence>
<comment type="subunit">
    <text evidence="10">Heterodimer; heterodimerization with TRMT112 is required for S-adenosyl-L-methionine-binding.</text>
</comment>
<dbReference type="InterPro" id="IPR029063">
    <property type="entry name" value="SAM-dependent_MTases_sf"/>
</dbReference>
<comment type="function">
    <text evidence="9">Methyltransferase that can methylate proteins and, to a lower extent, arsenic. Catalytic subunit of a heterodimer with TRMT112, which monomethylates 'Lys-12' of histone H4 (H4K12me1), a modification present at the promoters of numerous genes encoding cell cycle regulators. Catalytic subunit of a heterodimer with TRMT112, which catalyzes N5-methylation of Glu residue of proteins with a Gly-Gln-Xaa-Xaa-Xaa-Arg motif. Methylates ETF1 on 'Gln-185'; ETF1 needs to be complexed to ERF3 in its GTP-bound form to be efficiently methylated. May also play a role in the modulation of arsenic-induced toxicity by mediating the conversion of monomethylarsonous acid (3+) into the less toxic dimethylarsonic acid. It however only plays a limited role in arsenic metabolism compared with AS3MT.</text>
</comment>
<evidence type="ECO:0000313" key="18">
    <source>
        <dbReference type="EMBL" id="OQV23499.1"/>
    </source>
</evidence>
<dbReference type="GO" id="GO:0032259">
    <property type="term" value="P:methylation"/>
    <property type="evidence" value="ECO:0007669"/>
    <property type="project" value="UniProtKB-KW"/>
</dbReference>
<dbReference type="FunFam" id="3.40.50.150:FF:000077">
    <property type="entry name" value="HemK methyltransferase family member 2"/>
    <property type="match status" value="1"/>
</dbReference>
<gene>
    <name evidence="18" type="ORF">BV898_02618</name>
</gene>
<comment type="catalytic activity">
    <reaction evidence="8">
        <text>methylarsonous acid + S-adenosyl-L-methionine = dimethylarsinate + S-adenosyl-L-homocysteine + 2 H(+)</text>
        <dbReference type="Rhea" id="RHEA:11684"/>
        <dbReference type="ChEBI" id="CHEBI:15378"/>
        <dbReference type="ChEBI" id="CHEBI:16223"/>
        <dbReference type="ChEBI" id="CHEBI:17826"/>
        <dbReference type="ChEBI" id="CHEBI:57856"/>
        <dbReference type="ChEBI" id="CHEBI:59789"/>
    </reaction>
</comment>
<evidence type="ECO:0000256" key="5">
    <source>
        <dbReference type="ARBA" id="ARBA00022691"/>
    </source>
</evidence>
<feature type="domain" description="Methyltransferase small" evidence="17">
    <location>
        <begin position="48"/>
        <end position="136"/>
    </location>
</feature>
<dbReference type="Pfam" id="PF05175">
    <property type="entry name" value="MTS"/>
    <property type="match status" value="1"/>
</dbReference>
<sequence>MAFSTPRTGHLSEARFESVYEPVEDSFLFLDALELNWEFITKLKPSICLEIGCGSGIISTFICQNLHGLSECFMLCVDINPSAVQATQATFAGNINRKSAVFDTVLGNLATGLLPVSHGTVDLILFNPPYVVTTTEELETGDLASKAWAGGVNGREVLDKFFPQAVELLSRDGAMYCVALKENNIEDIQATVSALGLQTDIILSRRCRNELLHILRFTRKQKDTPT</sequence>
<evidence type="ECO:0000256" key="7">
    <source>
        <dbReference type="ARBA" id="ARBA00048619"/>
    </source>
</evidence>
<evidence type="ECO:0000259" key="17">
    <source>
        <dbReference type="Pfam" id="PF05175"/>
    </source>
</evidence>
<dbReference type="InterPro" id="IPR002052">
    <property type="entry name" value="DNA_methylase_N6_adenine_CS"/>
</dbReference>
<evidence type="ECO:0000256" key="11">
    <source>
        <dbReference type="ARBA" id="ARBA00075330"/>
    </source>
</evidence>
<reference evidence="19" key="1">
    <citation type="submission" date="2017-01" db="EMBL/GenBank/DDBJ databases">
        <title>Comparative genomics of anhydrobiosis in the tardigrade Hypsibius dujardini.</title>
        <authorList>
            <person name="Yoshida Y."/>
            <person name="Koutsovoulos G."/>
            <person name="Laetsch D."/>
            <person name="Stevens L."/>
            <person name="Kumar S."/>
            <person name="Horikawa D."/>
            <person name="Ishino K."/>
            <person name="Komine S."/>
            <person name="Tomita M."/>
            <person name="Blaxter M."/>
            <person name="Arakawa K."/>
        </authorList>
    </citation>
    <scope>NUCLEOTIDE SEQUENCE [LARGE SCALE GENOMIC DNA]</scope>
    <source>
        <strain evidence="19">Z151</strain>
    </source>
</reference>
<dbReference type="GO" id="GO:0003676">
    <property type="term" value="F:nucleic acid binding"/>
    <property type="evidence" value="ECO:0007669"/>
    <property type="project" value="InterPro"/>
</dbReference>
<dbReference type="PANTHER" id="PTHR45875:SF1">
    <property type="entry name" value="METHYLTRANSFERASE N6AMT1"/>
    <property type="match status" value="1"/>
</dbReference>
<evidence type="ECO:0000256" key="1">
    <source>
        <dbReference type="ARBA" id="ARBA00004123"/>
    </source>
</evidence>
<evidence type="ECO:0000256" key="15">
    <source>
        <dbReference type="ARBA" id="ARBA00093624"/>
    </source>
</evidence>
<keyword evidence="3 18" id="KW-0489">Methyltransferase</keyword>
<dbReference type="CDD" id="cd02440">
    <property type="entry name" value="AdoMet_MTases"/>
    <property type="match status" value="1"/>
</dbReference>
<dbReference type="GO" id="GO:0036009">
    <property type="term" value="F:protein-glutamine N-methyltransferase activity"/>
    <property type="evidence" value="ECO:0007669"/>
    <property type="project" value="UniProtKB-ARBA"/>
</dbReference>
<organism evidence="18 19">
    <name type="scientific">Hypsibius exemplaris</name>
    <name type="common">Freshwater tardigrade</name>
    <dbReference type="NCBI Taxonomy" id="2072580"/>
    <lineage>
        <taxon>Eukaryota</taxon>
        <taxon>Metazoa</taxon>
        <taxon>Ecdysozoa</taxon>
        <taxon>Tardigrada</taxon>
        <taxon>Eutardigrada</taxon>
        <taxon>Parachela</taxon>
        <taxon>Hypsibioidea</taxon>
        <taxon>Hypsibiidae</taxon>
        <taxon>Hypsibius</taxon>
    </lineage>
</organism>